<dbReference type="PANTHER" id="PTHR24346:SF110">
    <property type="entry name" value="NON-SPECIFIC SERINE_THREONINE PROTEIN KINASE"/>
    <property type="match status" value="1"/>
</dbReference>
<dbReference type="InterPro" id="IPR008271">
    <property type="entry name" value="Ser/Thr_kinase_AS"/>
</dbReference>
<dbReference type="Pfam" id="PF00069">
    <property type="entry name" value="Pkinase"/>
    <property type="match status" value="1"/>
</dbReference>
<dbReference type="PANTHER" id="PTHR24346">
    <property type="entry name" value="MAP/MICROTUBULE AFFINITY-REGULATING KINASE"/>
    <property type="match status" value="1"/>
</dbReference>
<evidence type="ECO:0000313" key="14">
    <source>
        <dbReference type="EMBL" id="PSR93838.1"/>
    </source>
</evidence>
<dbReference type="InterPro" id="IPR011009">
    <property type="entry name" value="Kinase-like_dom_sf"/>
</dbReference>
<keyword evidence="4" id="KW-0597">Phosphoprotein</keyword>
<dbReference type="GO" id="GO:0035556">
    <property type="term" value="P:intracellular signal transduction"/>
    <property type="evidence" value="ECO:0007669"/>
    <property type="project" value="TreeGrafter"/>
</dbReference>
<keyword evidence="8 11" id="KW-0067">ATP-binding</keyword>
<dbReference type="OrthoDB" id="504170at2759"/>
<evidence type="ECO:0000256" key="12">
    <source>
        <dbReference type="SAM" id="MobiDB-lite"/>
    </source>
</evidence>
<comment type="similarity">
    <text evidence="1">Belongs to the protein kinase superfamily. CAMK Ser/Thr protein kinase family. NIM1 subfamily.</text>
</comment>
<evidence type="ECO:0000256" key="6">
    <source>
        <dbReference type="ARBA" id="ARBA00022741"/>
    </source>
</evidence>
<dbReference type="InterPro" id="IPR000719">
    <property type="entry name" value="Prot_kinase_dom"/>
</dbReference>
<name>A0A2T3ADY1_9PEZI</name>
<dbReference type="GO" id="GO:0004674">
    <property type="term" value="F:protein serine/threonine kinase activity"/>
    <property type="evidence" value="ECO:0007669"/>
    <property type="project" value="UniProtKB-KW"/>
</dbReference>
<dbReference type="InterPro" id="IPR017441">
    <property type="entry name" value="Protein_kinase_ATP_BS"/>
</dbReference>
<evidence type="ECO:0000256" key="7">
    <source>
        <dbReference type="ARBA" id="ARBA00022777"/>
    </source>
</evidence>
<evidence type="ECO:0000256" key="11">
    <source>
        <dbReference type="PROSITE-ProRule" id="PRU10141"/>
    </source>
</evidence>
<dbReference type="GO" id="GO:0005938">
    <property type="term" value="C:cell cortex"/>
    <property type="evidence" value="ECO:0007669"/>
    <property type="project" value="UniProtKB-ARBA"/>
</dbReference>
<feature type="compositionally biased region" description="Basic residues" evidence="12">
    <location>
        <begin position="1"/>
        <end position="11"/>
    </location>
</feature>
<dbReference type="STRING" id="2025994.A0A2T3ADY1"/>
<dbReference type="InterPro" id="IPR031850">
    <property type="entry name" value="Fungal_KA1_dom"/>
</dbReference>
<evidence type="ECO:0000256" key="5">
    <source>
        <dbReference type="ARBA" id="ARBA00022679"/>
    </source>
</evidence>
<reference evidence="14 15" key="1">
    <citation type="journal article" date="2018" name="Mycol. Prog.">
        <title>Coniella lustricola, a new species from submerged detritus.</title>
        <authorList>
            <person name="Raudabaugh D.B."/>
            <person name="Iturriaga T."/>
            <person name="Carver A."/>
            <person name="Mondo S."/>
            <person name="Pangilinan J."/>
            <person name="Lipzen A."/>
            <person name="He G."/>
            <person name="Amirebrahimi M."/>
            <person name="Grigoriev I.V."/>
            <person name="Miller A.N."/>
        </authorList>
    </citation>
    <scope>NUCLEOTIDE SEQUENCE [LARGE SCALE GENOMIC DNA]</scope>
    <source>
        <strain evidence="14 15">B22-T-1</strain>
    </source>
</reference>
<evidence type="ECO:0000256" key="8">
    <source>
        <dbReference type="ARBA" id="ARBA00022840"/>
    </source>
</evidence>
<dbReference type="AlphaFoldDB" id="A0A2T3ADY1"/>
<protein>
    <recommendedName>
        <fullName evidence="2">non-specific serine/threonine protein kinase</fullName>
        <ecNumber evidence="2">2.7.11.1</ecNumber>
    </recommendedName>
</protein>
<evidence type="ECO:0000256" key="1">
    <source>
        <dbReference type="ARBA" id="ARBA00010791"/>
    </source>
</evidence>
<feature type="compositionally biased region" description="Basic residues" evidence="12">
    <location>
        <begin position="596"/>
        <end position="606"/>
    </location>
</feature>
<evidence type="ECO:0000259" key="13">
    <source>
        <dbReference type="PROSITE" id="PS50011"/>
    </source>
</evidence>
<dbReference type="Proteomes" id="UP000241462">
    <property type="component" value="Unassembled WGS sequence"/>
</dbReference>
<keyword evidence="5" id="KW-0808">Transferase</keyword>
<proteinExistence type="inferred from homology"/>
<dbReference type="GO" id="GO:0005524">
    <property type="term" value="F:ATP binding"/>
    <property type="evidence" value="ECO:0007669"/>
    <property type="project" value="UniProtKB-UniRule"/>
</dbReference>
<dbReference type="Gene3D" id="1.10.510.10">
    <property type="entry name" value="Transferase(Phosphotransferase) domain 1"/>
    <property type="match status" value="1"/>
</dbReference>
<keyword evidence="7" id="KW-0418">Kinase</keyword>
<evidence type="ECO:0000313" key="15">
    <source>
        <dbReference type="Proteomes" id="UP000241462"/>
    </source>
</evidence>
<dbReference type="InParanoid" id="A0A2T3ADY1"/>
<dbReference type="SUPFAM" id="SSF56112">
    <property type="entry name" value="Protein kinase-like (PK-like)"/>
    <property type="match status" value="1"/>
</dbReference>
<evidence type="ECO:0000256" key="3">
    <source>
        <dbReference type="ARBA" id="ARBA00022527"/>
    </source>
</evidence>
<dbReference type="InterPro" id="IPR043024">
    <property type="entry name" value="KA1_sf_fungal"/>
</dbReference>
<dbReference type="SMART" id="SM00220">
    <property type="entry name" value="S_TKc"/>
    <property type="match status" value="1"/>
</dbReference>
<dbReference type="PROSITE" id="PS50011">
    <property type="entry name" value="PROTEIN_KINASE_DOM"/>
    <property type="match status" value="1"/>
</dbReference>
<dbReference type="EC" id="2.7.11.1" evidence="2"/>
<dbReference type="PROSITE" id="PS00107">
    <property type="entry name" value="PROTEIN_KINASE_ATP"/>
    <property type="match status" value="1"/>
</dbReference>
<comment type="catalytic activity">
    <reaction evidence="9">
        <text>L-threonyl-[protein] + ATP = O-phospho-L-threonyl-[protein] + ADP + H(+)</text>
        <dbReference type="Rhea" id="RHEA:46608"/>
        <dbReference type="Rhea" id="RHEA-COMP:11060"/>
        <dbReference type="Rhea" id="RHEA-COMP:11605"/>
        <dbReference type="ChEBI" id="CHEBI:15378"/>
        <dbReference type="ChEBI" id="CHEBI:30013"/>
        <dbReference type="ChEBI" id="CHEBI:30616"/>
        <dbReference type="ChEBI" id="CHEBI:61977"/>
        <dbReference type="ChEBI" id="CHEBI:456216"/>
        <dbReference type="EC" id="2.7.11.1"/>
    </reaction>
</comment>
<accession>A0A2T3ADY1</accession>
<feature type="compositionally biased region" description="Low complexity" evidence="12">
    <location>
        <begin position="928"/>
        <end position="938"/>
    </location>
</feature>
<feature type="region of interest" description="Disordered" evidence="12">
    <location>
        <begin position="907"/>
        <end position="943"/>
    </location>
</feature>
<feature type="compositionally biased region" description="Low complexity" evidence="12">
    <location>
        <begin position="74"/>
        <end position="83"/>
    </location>
</feature>
<feature type="domain" description="Protein kinase" evidence="13">
    <location>
        <begin position="117"/>
        <end position="446"/>
    </location>
</feature>
<feature type="compositionally biased region" description="Polar residues" evidence="12">
    <location>
        <begin position="912"/>
        <end position="921"/>
    </location>
</feature>
<dbReference type="PROSITE" id="PS00108">
    <property type="entry name" value="PROTEIN_KINASE_ST"/>
    <property type="match status" value="1"/>
</dbReference>
<evidence type="ECO:0000256" key="10">
    <source>
        <dbReference type="ARBA" id="ARBA00048679"/>
    </source>
</evidence>
<keyword evidence="3" id="KW-0723">Serine/threonine-protein kinase</keyword>
<feature type="compositionally biased region" description="Polar residues" evidence="12">
    <location>
        <begin position="800"/>
        <end position="813"/>
    </location>
</feature>
<organism evidence="14 15">
    <name type="scientific">Coniella lustricola</name>
    <dbReference type="NCBI Taxonomy" id="2025994"/>
    <lineage>
        <taxon>Eukaryota</taxon>
        <taxon>Fungi</taxon>
        <taxon>Dikarya</taxon>
        <taxon>Ascomycota</taxon>
        <taxon>Pezizomycotina</taxon>
        <taxon>Sordariomycetes</taxon>
        <taxon>Sordariomycetidae</taxon>
        <taxon>Diaporthales</taxon>
        <taxon>Schizoparmaceae</taxon>
        <taxon>Coniella</taxon>
    </lineage>
</organism>
<evidence type="ECO:0000256" key="2">
    <source>
        <dbReference type="ARBA" id="ARBA00012513"/>
    </source>
</evidence>
<feature type="binding site" evidence="11">
    <location>
        <position position="146"/>
    </location>
    <ligand>
        <name>ATP</name>
        <dbReference type="ChEBI" id="CHEBI:30616"/>
    </ligand>
</feature>
<comment type="catalytic activity">
    <reaction evidence="10">
        <text>L-seryl-[protein] + ATP = O-phospho-L-seryl-[protein] + ADP + H(+)</text>
        <dbReference type="Rhea" id="RHEA:17989"/>
        <dbReference type="Rhea" id="RHEA-COMP:9863"/>
        <dbReference type="Rhea" id="RHEA-COMP:11604"/>
        <dbReference type="ChEBI" id="CHEBI:15378"/>
        <dbReference type="ChEBI" id="CHEBI:29999"/>
        <dbReference type="ChEBI" id="CHEBI:30616"/>
        <dbReference type="ChEBI" id="CHEBI:83421"/>
        <dbReference type="ChEBI" id="CHEBI:456216"/>
        <dbReference type="EC" id="2.7.11.1"/>
    </reaction>
</comment>
<gene>
    <name evidence="14" type="ORF">BD289DRAFT_451656</name>
</gene>
<dbReference type="Gene3D" id="3.30.310.220">
    <property type="entry name" value="Fungal kinase associated-1 domain"/>
    <property type="match status" value="1"/>
</dbReference>
<feature type="region of interest" description="Disordered" evidence="12">
    <location>
        <begin position="527"/>
        <end position="548"/>
    </location>
</feature>
<dbReference type="Pfam" id="PF16797">
    <property type="entry name" value="Fungal_KA1"/>
    <property type="match status" value="1"/>
</dbReference>
<evidence type="ECO:0000256" key="9">
    <source>
        <dbReference type="ARBA" id="ARBA00047899"/>
    </source>
</evidence>
<dbReference type="EMBL" id="KZ678404">
    <property type="protein sequence ID" value="PSR93838.1"/>
    <property type="molecule type" value="Genomic_DNA"/>
</dbReference>
<sequence length="1183" mass="132544">MELHHPVKHSSSRTPLGENPKRANHGSANDRTHWGNAKPSECKENISAESQESSERGKQKRPAKNASQRPLDPRASSVASQASQDRRASRRASQMLTASASNGTAVDGKLKSYIGPWQLGKTLGKGSSARVRLARHRNTHQSVAVKIISKRTASLSQAGSIAQLDKLEKHCPEEEDGVRRLPVTVEREIAIMKLIEHPNIIQILDVWENRDEIYLILEYCESRDMFTWINKYGPLGEHDTVYVFRQMMCAMEYCHSFNICHRDLKPENILLSDEGDVKIIDFGMAALHQNDQNLRTACGSPHYAAPELLKSRTYRGDKRGIYTMPEEFSSDAKDLIRRILVVDPDKRISIAEMWEHPLIKKYDKKPGFENHRKQPVDMKARSTDALINPRDVDPQILRQLRAMWHSSDLKDIRAKLTSKGPNEQKVFYHLLEARRERLLEDYHPDLTHSTSDYHHLLRPQAWATRVATREFHTHGRTPSRFTAISTIADIEAETTIRTYDPYHASRDLTPVQASHAKITIHRDKLEPGTARSIASSSIPSKTRRRLNPSLHSRKIGYAHSQFSSMSSLPSNRRRNSLLVVKQRNKRGIDFSGLRKGPARSSRRRNSDHRTTAPASCPGEAKVHDSVTGPLHGPAKRSDANHNFPADTRSSIGPVNDEDMVWFSHSIAKDCDDAFGSSIIGSASEIGNDYIASSLTPFSLDFGTPPASHQTFESSQKPVTPWYWRPLPPTPPSELTPSPLRLNPVRAETISTIYKQKAEQCAREAVLSVPPLQVSSRSARRTTSAPVYAQKPCDSKRLPSINESGPQPTKTQARIVSAPTPSLPTSLGTPNNNGDLEFLARTANTIRLVESPSGNQVRDSRIVPAPLIVRKKVPESGIGGAGIQKLNKSGRYSLTPKAYCQLDKLPEEPAQCDRSSSNGSSTGRKKKFSSWLHRVSRSSSKGDATEVANVQVNDEASQQAAPCVEFTPRFASTSAPTSALTATAVQSTKKKSIIFWKSSSKDTQHMSVAVTPRVNERPSANPDDVHSLSGELTHHGLANATNGRKIEPQQNWLARLFRVRPAMRYLCLQMSCRRARQEVTILLREWRKWGMRDIQVDKDRNIVFARVSKKNFLQIKEVHFAVEIVTVIEHGKRNHLSIIRFTQEKGAASSFHKVVDTMNSVFSSRNILVQDERKSKMMIKTLNS</sequence>
<keyword evidence="6 11" id="KW-0547">Nucleotide-binding</keyword>
<feature type="region of interest" description="Disordered" evidence="12">
    <location>
        <begin position="1"/>
        <end position="103"/>
    </location>
</feature>
<feature type="region of interest" description="Disordered" evidence="12">
    <location>
        <begin position="588"/>
        <end position="650"/>
    </location>
</feature>
<evidence type="ECO:0000256" key="4">
    <source>
        <dbReference type="ARBA" id="ARBA00022553"/>
    </source>
</evidence>
<keyword evidence="15" id="KW-1185">Reference proteome</keyword>
<feature type="region of interest" description="Disordered" evidence="12">
    <location>
        <begin position="776"/>
        <end position="813"/>
    </location>
</feature>